<dbReference type="Pfam" id="PF13392">
    <property type="entry name" value="HNH_3"/>
    <property type="match status" value="1"/>
</dbReference>
<keyword evidence="3" id="KW-1185">Reference proteome</keyword>
<evidence type="ECO:0000313" key="2">
    <source>
        <dbReference type="EMBL" id="MBB5040829.1"/>
    </source>
</evidence>
<dbReference type="SUPFAM" id="SSF54060">
    <property type="entry name" value="His-Me finger endonucleases"/>
    <property type="match status" value="1"/>
</dbReference>
<dbReference type="GO" id="GO:0003677">
    <property type="term" value="F:DNA binding"/>
    <property type="evidence" value="ECO:0007669"/>
    <property type="project" value="InterPro"/>
</dbReference>
<sequence>MDHTLTFKYLMGRFDFDEEAGRIFWKPRPKSDFFDEKAGKIWHSRFCGQEAGYLNSLGYRMVPLAGRKTGAHRIIFALSRGIGLPDVPLIVDHIDGNRSNNIPSNLRAADYRSNGLNCKISSRNTTGCKGVYYDSSTRKWRVQIKNGNSDVYSRRFSRKSDAVAAYIEMARKVHGEFFRLG</sequence>
<proteinExistence type="predicted"/>
<name>A0A7W7YRC8_9HYPH</name>
<dbReference type="SUPFAM" id="SSF54171">
    <property type="entry name" value="DNA-binding domain"/>
    <property type="match status" value="1"/>
</dbReference>
<reference evidence="2 3" key="1">
    <citation type="submission" date="2020-08" db="EMBL/GenBank/DDBJ databases">
        <title>Genomic Encyclopedia of Type Strains, Phase IV (KMG-IV): sequencing the most valuable type-strain genomes for metagenomic binning, comparative biology and taxonomic classification.</title>
        <authorList>
            <person name="Goeker M."/>
        </authorList>
    </citation>
    <scope>NUCLEOTIDE SEQUENCE [LARGE SCALE GENOMIC DNA]</scope>
    <source>
        <strain evidence="2 3">DSM 21319</strain>
    </source>
</reference>
<gene>
    <name evidence="2" type="ORF">HNQ66_000207</name>
</gene>
<protein>
    <recommendedName>
        <fullName evidence="1">HNH nuclease domain-containing protein</fullName>
    </recommendedName>
</protein>
<dbReference type="InterPro" id="IPR044925">
    <property type="entry name" value="His-Me_finger_sf"/>
</dbReference>
<feature type="domain" description="HNH nuclease" evidence="1">
    <location>
        <begin position="70"/>
        <end position="114"/>
    </location>
</feature>
<dbReference type="InterPro" id="IPR003615">
    <property type="entry name" value="HNH_nuc"/>
</dbReference>
<evidence type="ECO:0000313" key="3">
    <source>
        <dbReference type="Proteomes" id="UP000535406"/>
    </source>
</evidence>
<dbReference type="RefSeq" id="WP_184139971.1">
    <property type="nucleotide sequence ID" value="NZ_JACHIK010000001.1"/>
</dbReference>
<dbReference type="Proteomes" id="UP000535406">
    <property type="component" value="Unassembled WGS sequence"/>
</dbReference>
<dbReference type="EMBL" id="JACHIK010000001">
    <property type="protein sequence ID" value="MBB5040829.1"/>
    <property type="molecule type" value="Genomic_DNA"/>
</dbReference>
<dbReference type="Gene3D" id="3.90.75.20">
    <property type="match status" value="1"/>
</dbReference>
<comment type="caution">
    <text evidence="2">The sequence shown here is derived from an EMBL/GenBank/DDBJ whole genome shotgun (WGS) entry which is preliminary data.</text>
</comment>
<dbReference type="InterPro" id="IPR016177">
    <property type="entry name" value="DNA-bd_dom_sf"/>
</dbReference>
<dbReference type="AlphaFoldDB" id="A0A7W7YRC8"/>
<organism evidence="2 3">
    <name type="scientific">Shinella fusca</name>
    <dbReference type="NCBI Taxonomy" id="544480"/>
    <lineage>
        <taxon>Bacteria</taxon>
        <taxon>Pseudomonadati</taxon>
        <taxon>Pseudomonadota</taxon>
        <taxon>Alphaproteobacteria</taxon>
        <taxon>Hyphomicrobiales</taxon>
        <taxon>Rhizobiaceae</taxon>
        <taxon>Shinella</taxon>
    </lineage>
</organism>
<accession>A0A7W7YRC8</accession>
<evidence type="ECO:0000259" key="1">
    <source>
        <dbReference type="Pfam" id="PF13392"/>
    </source>
</evidence>